<keyword evidence="2" id="KW-0031">Aminopeptidase</keyword>
<protein>
    <submittedName>
        <fullName evidence="2">Dipeptidyl aminopeptidase</fullName>
    </submittedName>
</protein>
<evidence type="ECO:0000313" key="3">
    <source>
        <dbReference type="Proteomes" id="UP000267164"/>
    </source>
</evidence>
<dbReference type="SUPFAM" id="SSF53474">
    <property type="entry name" value="alpha/beta-Hydrolases"/>
    <property type="match status" value="1"/>
</dbReference>
<dbReference type="AlphaFoldDB" id="A0A386ZDQ2"/>
<keyword evidence="3" id="KW-1185">Reference proteome</keyword>
<dbReference type="Proteomes" id="UP000267164">
    <property type="component" value="Chromosome"/>
</dbReference>
<dbReference type="InterPro" id="IPR001375">
    <property type="entry name" value="Peptidase_S9_cat"/>
</dbReference>
<keyword evidence="2" id="KW-0378">Hydrolase</keyword>
<accession>A0A386ZDQ2</accession>
<sequence>MPDPRSLTCDDAGVGDRWRGFRAVGVLVGVLAATLITAPSGTATPADSVSMRPVSLTVDGETATGRVYEPDGGARGLIVAVHGHDGSAADFPEYLSSIVRATGAALITMDQRSESSVWRTGEWNVWAGWRDTVAATQWYRGDHPGGPTILWGWSQGGVTSGLAAAYAPPGTYDYWVDTFGHAGDVTAWLEANLAGKSLRPEIERDAGNCTPFTCPQAYIDRSPVLMANRIAVARAILLHGTADPLVPYSSSLEMRAALTLAGKPTSMYTIATGRDLQGNIVPGDHGINPVFFESGCVVQRLLLDTEPLTGTPDYYIDAATNTNTAPPAPPNAKCAA</sequence>
<reference evidence="2 3" key="1">
    <citation type="submission" date="2018-09" db="EMBL/GenBank/DDBJ databases">
        <title>Nocardia yunnanensis sp. nov., an actinomycete isolated from a soil sample.</title>
        <authorList>
            <person name="Zhang J."/>
        </authorList>
    </citation>
    <scope>NUCLEOTIDE SEQUENCE [LARGE SCALE GENOMIC DNA]</scope>
    <source>
        <strain evidence="2 3">CFHS0054</strain>
    </source>
</reference>
<dbReference type="GO" id="GO:0004177">
    <property type="term" value="F:aminopeptidase activity"/>
    <property type="evidence" value="ECO:0007669"/>
    <property type="project" value="UniProtKB-KW"/>
</dbReference>
<dbReference type="InterPro" id="IPR029058">
    <property type="entry name" value="AB_hydrolase_fold"/>
</dbReference>
<feature type="domain" description="Peptidase S9 prolyl oligopeptidase catalytic" evidence="1">
    <location>
        <begin position="149"/>
        <end position="269"/>
    </location>
</feature>
<evidence type="ECO:0000259" key="1">
    <source>
        <dbReference type="Pfam" id="PF00326"/>
    </source>
</evidence>
<organism evidence="2 3">
    <name type="scientific">Nocardia yunnanensis</name>
    <dbReference type="NCBI Taxonomy" id="2382165"/>
    <lineage>
        <taxon>Bacteria</taxon>
        <taxon>Bacillati</taxon>
        <taxon>Actinomycetota</taxon>
        <taxon>Actinomycetes</taxon>
        <taxon>Mycobacteriales</taxon>
        <taxon>Nocardiaceae</taxon>
        <taxon>Nocardia</taxon>
    </lineage>
</organism>
<evidence type="ECO:0000313" key="2">
    <source>
        <dbReference type="EMBL" id="AYF75656.1"/>
    </source>
</evidence>
<dbReference type="EMBL" id="CP032568">
    <property type="protein sequence ID" value="AYF75656.1"/>
    <property type="molecule type" value="Genomic_DNA"/>
</dbReference>
<proteinExistence type="predicted"/>
<dbReference type="GO" id="GO:0006508">
    <property type="term" value="P:proteolysis"/>
    <property type="evidence" value="ECO:0007669"/>
    <property type="project" value="InterPro"/>
</dbReference>
<dbReference type="Pfam" id="PF00326">
    <property type="entry name" value="Peptidase_S9"/>
    <property type="match status" value="1"/>
</dbReference>
<name>A0A386ZDQ2_9NOCA</name>
<dbReference type="GO" id="GO:0008236">
    <property type="term" value="F:serine-type peptidase activity"/>
    <property type="evidence" value="ECO:0007669"/>
    <property type="project" value="InterPro"/>
</dbReference>
<dbReference type="OrthoDB" id="9803828at2"/>
<dbReference type="Gene3D" id="3.40.50.1820">
    <property type="entry name" value="alpha/beta hydrolase"/>
    <property type="match status" value="1"/>
</dbReference>
<keyword evidence="2" id="KW-0645">Protease</keyword>
<gene>
    <name evidence="2" type="ORF">D7D52_19395</name>
</gene>
<dbReference type="KEGG" id="nyu:D7D52_19395"/>